<evidence type="ECO:0000256" key="8">
    <source>
        <dbReference type="ARBA" id="ARBA00023136"/>
    </source>
</evidence>
<evidence type="ECO:0000256" key="9">
    <source>
        <dbReference type="RuleBase" id="RU363058"/>
    </source>
</evidence>
<feature type="transmembrane region" description="Helical" evidence="9">
    <location>
        <begin position="365"/>
        <end position="390"/>
    </location>
</feature>
<evidence type="ECO:0000256" key="6">
    <source>
        <dbReference type="ARBA" id="ARBA00022692"/>
    </source>
</evidence>
<evidence type="ECO:0000313" key="11">
    <source>
        <dbReference type="Proteomes" id="UP000005095"/>
    </source>
</evidence>
<dbReference type="EMBL" id="CM001555">
    <property type="protein sequence ID" value="EJG07665.1"/>
    <property type="molecule type" value="Genomic_DNA"/>
</dbReference>
<keyword evidence="5 9" id="KW-0592">Phosphate transport</keyword>
<comment type="similarity">
    <text evidence="3 9">Belongs to the inorganic phosphate transporter (PiT) (TC 2.A.20) family.</text>
</comment>
<protein>
    <recommendedName>
        <fullName evidence="9">Phosphate transporter</fullName>
    </recommendedName>
</protein>
<dbReference type="PANTHER" id="PTHR11101">
    <property type="entry name" value="PHOSPHATE TRANSPORTER"/>
    <property type="match status" value="1"/>
</dbReference>
<evidence type="ECO:0000256" key="1">
    <source>
        <dbReference type="ARBA" id="ARBA00001981"/>
    </source>
</evidence>
<feature type="transmembrane region" description="Helical" evidence="9">
    <location>
        <begin position="276"/>
        <end position="298"/>
    </location>
</feature>
<evidence type="ECO:0000256" key="2">
    <source>
        <dbReference type="ARBA" id="ARBA00004141"/>
    </source>
</evidence>
<feature type="transmembrane region" description="Helical" evidence="9">
    <location>
        <begin position="252"/>
        <end position="270"/>
    </location>
</feature>
<name>J1L4H5_9EURY</name>
<comment type="function">
    <text evidence="1">Potential transporter for phosphate.</text>
</comment>
<organism evidence="10 11">
    <name type="scientific">Methanofollis liminatans DSM 4140</name>
    <dbReference type="NCBI Taxonomy" id="28892"/>
    <lineage>
        <taxon>Archaea</taxon>
        <taxon>Methanobacteriati</taxon>
        <taxon>Methanobacteriota</taxon>
        <taxon>Stenosarchaea group</taxon>
        <taxon>Methanomicrobia</taxon>
        <taxon>Methanomicrobiales</taxon>
        <taxon>Methanomicrobiaceae</taxon>
        <taxon>Methanofollis</taxon>
    </lineage>
</organism>
<feature type="transmembrane region" description="Helical" evidence="9">
    <location>
        <begin position="43"/>
        <end position="62"/>
    </location>
</feature>
<keyword evidence="4 9" id="KW-0813">Transport</keyword>
<dbReference type="HOGENOM" id="CLU_015355_1_1_2"/>
<sequence>MEIIIILGIALALLFNFVNGLNDAANSIATVIATKVLSPFKAVLLASFFNLIGPLLFTTAIAKTIGRGLVDPGILTPMLILMALIGAVLWVFFCSYFGIPVSSSHALIGGLIGAATARAGIGSILWPSGVLVVELVLMLLIGAAGGIAVAIYLSKTHGEHWARYIPIGALSGITVLIPILVASRLLPVSGILGVIVFMVVSPMLGFMVAYGFGIVIMRLFSHSNSPLLNHGFKKLQIVAAAFQSIGHGSNDAQNAMGIITAMLVAAGILTEFTVPLWVILLSCAAMSLGTLLGGWRVVDMMANKITKMQPYQGFCASSAGGAVLSVVTAFGVPVSTTHAMSGAIMGVGATKGYSAVKWGIVRDIVAAWVMTVPASAAVAWGCYVLVTIFFPSL</sequence>
<evidence type="ECO:0000256" key="3">
    <source>
        <dbReference type="ARBA" id="ARBA00009916"/>
    </source>
</evidence>
<proteinExistence type="inferred from homology"/>
<dbReference type="PANTHER" id="PTHR11101:SF80">
    <property type="entry name" value="PHOSPHATE TRANSPORTER"/>
    <property type="match status" value="1"/>
</dbReference>
<evidence type="ECO:0000256" key="7">
    <source>
        <dbReference type="ARBA" id="ARBA00022989"/>
    </source>
</evidence>
<evidence type="ECO:0000256" key="4">
    <source>
        <dbReference type="ARBA" id="ARBA00022448"/>
    </source>
</evidence>
<feature type="transmembrane region" description="Helical" evidence="9">
    <location>
        <begin position="191"/>
        <end position="216"/>
    </location>
</feature>
<feature type="transmembrane region" description="Helical" evidence="9">
    <location>
        <begin position="135"/>
        <end position="153"/>
    </location>
</feature>
<accession>J1L4H5</accession>
<dbReference type="GO" id="GO:0035435">
    <property type="term" value="P:phosphate ion transmembrane transport"/>
    <property type="evidence" value="ECO:0007669"/>
    <property type="project" value="TreeGrafter"/>
</dbReference>
<comment type="subcellular location">
    <subcellularLocation>
        <location evidence="2 9">Membrane</location>
        <topology evidence="2 9">Multi-pass membrane protein</topology>
    </subcellularLocation>
</comment>
<dbReference type="Proteomes" id="UP000005095">
    <property type="component" value="Chromosome"/>
</dbReference>
<evidence type="ECO:0000256" key="5">
    <source>
        <dbReference type="ARBA" id="ARBA00022592"/>
    </source>
</evidence>
<feature type="transmembrane region" description="Helical" evidence="9">
    <location>
        <begin position="165"/>
        <end position="185"/>
    </location>
</feature>
<gene>
    <name evidence="10" type="ORF">Metli_1721</name>
</gene>
<keyword evidence="8 9" id="KW-0472">Membrane</keyword>
<dbReference type="InterPro" id="IPR001204">
    <property type="entry name" value="Phos_transporter"/>
</dbReference>
<keyword evidence="11" id="KW-1185">Reference proteome</keyword>
<dbReference type="RefSeq" id="WP_004039480.1">
    <property type="nucleotide sequence ID" value="NZ_CM001555.1"/>
</dbReference>
<evidence type="ECO:0000313" key="10">
    <source>
        <dbReference type="EMBL" id="EJG07665.1"/>
    </source>
</evidence>
<dbReference type="PATRIC" id="fig|28892.9.peg.1869"/>
<feature type="transmembrane region" description="Helical" evidence="9">
    <location>
        <begin position="74"/>
        <end position="99"/>
    </location>
</feature>
<dbReference type="GO" id="GO:0016020">
    <property type="term" value="C:membrane"/>
    <property type="evidence" value="ECO:0007669"/>
    <property type="project" value="UniProtKB-SubCell"/>
</dbReference>
<keyword evidence="6 9" id="KW-0812">Transmembrane</keyword>
<dbReference type="Pfam" id="PF01384">
    <property type="entry name" value="PHO4"/>
    <property type="match status" value="2"/>
</dbReference>
<dbReference type="STRING" id="28892.Metli_1721"/>
<feature type="transmembrane region" description="Helical" evidence="9">
    <location>
        <begin position="310"/>
        <end position="332"/>
    </location>
</feature>
<dbReference type="AlphaFoldDB" id="J1L4H5"/>
<dbReference type="OrthoDB" id="101311at2157"/>
<keyword evidence="7 9" id="KW-1133">Transmembrane helix</keyword>
<dbReference type="GO" id="GO:0005315">
    <property type="term" value="F:phosphate transmembrane transporter activity"/>
    <property type="evidence" value="ECO:0007669"/>
    <property type="project" value="InterPro"/>
</dbReference>
<reference evidence="10 11" key="1">
    <citation type="submission" date="2011-08" db="EMBL/GenBank/DDBJ databases">
        <title>The complete genome of Methanofollis liminatans DSM 4140.</title>
        <authorList>
            <consortium name="US DOE Joint Genome Institute (JGI-PGF)"/>
            <person name="Lucas S."/>
            <person name="Han J."/>
            <person name="Lapidus A."/>
            <person name="Bruce D."/>
            <person name="Goodwin L."/>
            <person name="Pitluck S."/>
            <person name="Peters L."/>
            <person name="Kyrpides N."/>
            <person name="Mavromatis K."/>
            <person name="Ivanova N."/>
            <person name="Mikhailova N."/>
            <person name="Lu M."/>
            <person name="Detter J.C."/>
            <person name="Tapia R."/>
            <person name="Han C."/>
            <person name="Land M."/>
            <person name="Hauser L."/>
            <person name="Markowitz V."/>
            <person name="Cheng J.-F."/>
            <person name="Hugenholtz P."/>
            <person name="Woyke T."/>
            <person name="Wu D."/>
            <person name="Spring S."/>
            <person name="Schuler E."/>
            <person name="Brambilla E."/>
            <person name="Klenk H.-P."/>
            <person name="Eisen J.A."/>
        </authorList>
    </citation>
    <scope>NUCLEOTIDE SEQUENCE [LARGE SCALE GENOMIC DNA]</scope>
    <source>
        <strain evidence="10 11">DSM 4140</strain>
    </source>
</reference>